<reference evidence="1" key="1">
    <citation type="submission" date="2020-05" db="EMBL/GenBank/DDBJ databases">
        <authorList>
            <person name="Chiriac C."/>
            <person name="Salcher M."/>
            <person name="Ghai R."/>
            <person name="Kavagutti S V."/>
        </authorList>
    </citation>
    <scope>NUCLEOTIDE SEQUENCE</scope>
</reference>
<organism evidence="1">
    <name type="scientific">uncultured Caudovirales phage</name>
    <dbReference type="NCBI Taxonomy" id="2100421"/>
    <lineage>
        <taxon>Viruses</taxon>
        <taxon>Duplodnaviria</taxon>
        <taxon>Heunggongvirae</taxon>
        <taxon>Uroviricota</taxon>
        <taxon>Caudoviricetes</taxon>
        <taxon>Peduoviridae</taxon>
        <taxon>Maltschvirus</taxon>
        <taxon>Maltschvirus maltsch</taxon>
    </lineage>
</organism>
<sequence>MKSKEEIEYLAANLANPNVCKTTNWIEGYTQCQEDIVEELKEWIDITLSAESKLGASDNVIEALLGVKYKIESLTKQG</sequence>
<dbReference type="EMBL" id="LR797474">
    <property type="protein sequence ID" value="CAB4219080.1"/>
    <property type="molecule type" value="Genomic_DNA"/>
</dbReference>
<gene>
    <name evidence="1" type="ORF">UFOVP1604_163</name>
</gene>
<name>A0A6J5SV07_9CAUD</name>
<evidence type="ECO:0000313" key="1">
    <source>
        <dbReference type="EMBL" id="CAB4219080.1"/>
    </source>
</evidence>
<accession>A0A6J5SV07</accession>
<protein>
    <submittedName>
        <fullName evidence="1">Uncharacterized protein</fullName>
    </submittedName>
</protein>
<proteinExistence type="predicted"/>